<keyword evidence="1" id="KW-0805">Transcription regulation</keyword>
<dbReference type="Proteomes" id="UP000274556">
    <property type="component" value="Unassembled WGS sequence"/>
</dbReference>
<feature type="domain" description="HTH luxR-type" evidence="5">
    <location>
        <begin position="284"/>
        <end position="350"/>
    </location>
</feature>
<dbReference type="PRINTS" id="PR00038">
    <property type="entry name" value="HTHLUXR"/>
</dbReference>
<sequence length="439" mass="47749">MTGGAAVDCGSPPAVGHNSDDDNMKRDWISVIETGYRLGGSDEEWLDELLACAAPLIDQGLPPIAWVRRHAPNTIRRVAFAASVGAEYRRWIRLAHRGDDPRLYDFLYGSGRCVGTAQAELFPRLPGERPKLERVTAGRAADLLLAAGHTGTGDTVAFAAYSTGRITLRKDDYRRWAQLGAHLGAALRLRLAACTLDLASAAVEAVLEPDGRLQDARGPGREQTARDRLRYAVKQMERSRCAGRRQSIDEALAAWEALISGRWSLVEHFDSDGRRYIVAVRNDPLYPDPRGLTLRERQVAEYVGMGQSSGQIAYALGISPSSVTDHSARAQRKLGLSSWTELAAFFARNGPRVRLAEVAIRDNRLLIGSYPLLPEASVQPLTNAERDILAALLAGSTNADIAGRRAVAARTVANQVQAIFRKLGVRSRGELAARLQSGG</sequence>
<dbReference type="InterPro" id="IPR016032">
    <property type="entry name" value="Sig_transdc_resp-reg_C-effctor"/>
</dbReference>
<evidence type="ECO:0000256" key="2">
    <source>
        <dbReference type="ARBA" id="ARBA00023125"/>
    </source>
</evidence>
<dbReference type="CDD" id="cd06170">
    <property type="entry name" value="LuxR_C_like"/>
    <property type="match status" value="2"/>
</dbReference>
<evidence type="ECO:0000256" key="3">
    <source>
        <dbReference type="ARBA" id="ARBA00023163"/>
    </source>
</evidence>
<organism evidence="6 7">
    <name type="scientific">Thiocapsa rosea</name>
    <dbReference type="NCBI Taxonomy" id="69360"/>
    <lineage>
        <taxon>Bacteria</taxon>
        <taxon>Pseudomonadati</taxon>
        <taxon>Pseudomonadota</taxon>
        <taxon>Gammaproteobacteria</taxon>
        <taxon>Chromatiales</taxon>
        <taxon>Chromatiaceae</taxon>
        <taxon>Thiocapsa</taxon>
    </lineage>
</organism>
<proteinExistence type="predicted"/>
<dbReference type="PANTHER" id="PTHR44688:SF16">
    <property type="entry name" value="DNA-BINDING TRANSCRIPTIONAL ACTIVATOR DEVR_DOSR"/>
    <property type="match status" value="1"/>
</dbReference>
<protein>
    <submittedName>
        <fullName evidence="6">Regulatory LuxR family protein</fullName>
    </submittedName>
</protein>
<dbReference type="GO" id="GO:0006355">
    <property type="term" value="P:regulation of DNA-templated transcription"/>
    <property type="evidence" value="ECO:0007669"/>
    <property type="project" value="InterPro"/>
</dbReference>
<feature type="domain" description="HTH luxR-type" evidence="5">
    <location>
        <begin position="374"/>
        <end position="439"/>
    </location>
</feature>
<dbReference type="SUPFAM" id="SSF46894">
    <property type="entry name" value="C-terminal effector domain of the bipartite response regulators"/>
    <property type="match status" value="2"/>
</dbReference>
<gene>
    <name evidence="6" type="ORF">BDD21_5211</name>
</gene>
<dbReference type="EMBL" id="RBXL01000001">
    <property type="protein sequence ID" value="RKT47613.1"/>
    <property type="molecule type" value="Genomic_DNA"/>
</dbReference>
<evidence type="ECO:0000313" key="6">
    <source>
        <dbReference type="EMBL" id="RKT47613.1"/>
    </source>
</evidence>
<feature type="region of interest" description="Disordered" evidence="4">
    <location>
        <begin position="1"/>
        <end position="21"/>
    </location>
</feature>
<dbReference type="Gene3D" id="1.10.10.10">
    <property type="entry name" value="Winged helix-like DNA-binding domain superfamily/Winged helix DNA-binding domain"/>
    <property type="match status" value="2"/>
</dbReference>
<evidence type="ECO:0000259" key="5">
    <source>
        <dbReference type="PROSITE" id="PS50043"/>
    </source>
</evidence>
<dbReference type="GO" id="GO:0003677">
    <property type="term" value="F:DNA binding"/>
    <property type="evidence" value="ECO:0007669"/>
    <property type="project" value="UniProtKB-KW"/>
</dbReference>
<dbReference type="InterPro" id="IPR000792">
    <property type="entry name" value="Tscrpt_reg_LuxR_C"/>
</dbReference>
<evidence type="ECO:0000256" key="1">
    <source>
        <dbReference type="ARBA" id="ARBA00023015"/>
    </source>
</evidence>
<evidence type="ECO:0000313" key="7">
    <source>
        <dbReference type="Proteomes" id="UP000274556"/>
    </source>
</evidence>
<keyword evidence="2" id="KW-0238">DNA-binding</keyword>
<dbReference type="SMART" id="SM00421">
    <property type="entry name" value="HTH_LUXR"/>
    <property type="match status" value="2"/>
</dbReference>
<dbReference type="PANTHER" id="PTHR44688">
    <property type="entry name" value="DNA-BINDING TRANSCRIPTIONAL ACTIVATOR DEVR_DOSR"/>
    <property type="match status" value="1"/>
</dbReference>
<evidence type="ECO:0000256" key="4">
    <source>
        <dbReference type="SAM" id="MobiDB-lite"/>
    </source>
</evidence>
<keyword evidence="3" id="KW-0804">Transcription</keyword>
<name>A0A495VGA4_9GAMM</name>
<dbReference type="AlphaFoldDB" id="A0A495VGA4"/>
<dbReference type="InterPro" id="IPR036388">
    <property type="entry name" value="WH-like_DNA-bd_sf"/>
</dbReference>
<accession>A0A495VGA4</accession>
<dbReference type="PROSITE" id="PS50043">
    <property type="entry name" value="HTH_LUXR_2"/>
    <property type="match status" value="2"/>
</dbReference>
<dbReference type="Pfam" id="PF00196">
    <property type="entry name" value="GerE"/>
    <property type="match status" value="2"/>
</dbReference>
<comment type="caution">
    <text evidence="6">The sequence shown here is derived from an EMBL/GenBank/DDBJ whole genome shotgun (WGS) entry which is preliminary data.</text>
</comment>
<reference evidence="6 7" key="1">
    <citation type="submission" date="2018-10" db="EMBL/GenBank/DDBJ databases">
        <title>Genomic Encyclopedia of Archaeal and Bacterial Type Strains, Phase II (KMG-II): from individual species to whole genera.</title>
        <authorList>
            <person name="Goeker M."/>
        </authorList>
    </citation>
    <scope>NUCLEOTIDE SEQUENCE [LARGE SCALE GENOMIC DNA]</scope>
    <source>
        <strain evidence="6 7">DSM 235</strain>
    </source>
</reference>
<dbReference type="PROSITE" id="PS00622">
    <property type="entry name" value="HTH_LUXR_1"/>
    <property type="match status" value="1"/>
</dbReference>
<keyword evidence="7" id="KW-1185">Reference proteome</keyword>